<dbReference type="InterPro" id="IPR027417">
    <property type="entry name" value="P-loop_NTPase"/>
</dbReference>
<accession>A0A1M7S455</accession>
<dbReference type="InterPro" id="IPR033756">
    <property type="entry name" value="YlxH/NBP35"/>
</dbReference>
<keyword evidence="2" id="KW-0067">ATP-binding</keyword>
<dbReference type="GO" id="GO:0005829">
    <property type="term" value="C:cytosol"/>
    <property type="evidence" value="ECO:0007669"/>
    <property type="project" value="TreeGrafter"/>
</dbReference>
<dbReference type="AlphaFoldDB" id="A0A1M7S455"/>
<dbReference type="GO" id="GO:0005524">
    <property type="term" value="F:ATP binding"/>
    <property type="evidence" value="ECO:0007669"/>
    <property type="project" value="UniProtKB-KW"/>
</dbReference>
<keyword evidence="3" id="KW-0966">Cell projection</keyword>
<proteinExistence type="predicted"/>
<dbReference type="RefSeq" id="WP_072757988.1">
    <property type="nucleotide sequence ID" value="NZ_FRDJ01000002.1"/>
</dbReference>
<evidence type="ECO:0000256" key="1">
    <source>
        <dbReference type="ARBA" id="ARBA00022741"/>
    </source>
</evidence>
<keyword evidence="1" id="KW-0547">Nucleotide-binding</keyword>
<name>A0A1M7S455_FERGO</name>
<dbReference type="Pfam" id="PF10609">
    <property type="entry name" value="ParA"/>
    <property type="match status" value="1"/>
</dbReference>
<dbReference type="GO" id="GO:0009898">
    <property type="term" value="C:cytoplasmic side of plasma membrane"/>
    <property type="evidence" value="ECO:0007669"/>
    <property type="project" value="TreeGrafter"/>
</dbReference>
<dbReference type="InterPro" id="IPR050625">
    <property type="entry name" value="ParA/MinD_ATPase"/>
</dbReference>
<dbReference type="Gene3D" id="3.40.50.300">
    <property type="entry name" value="P-loop containing nucleotide triphosphate hydrolases"/>
    <property type="match status" value="1"/>
</dbReference>
<keyword evidence="4" id="KW-1185">Reference proteome</keyword>
<dbReference type="InterPro" id="IPR025501">
    <property type="entry name" value="MinD_FleN"/>
</dbReference>
<evidence type="ECO:0000313" key="3">
    <source>
        <dbReference type="EMBL" id="SHN53469.1"/>
    </source>
</evidence>
<dbReference type="EMBL" id="FRDJ01000002">
    <property type="protein sequence ID" value="SHN53469.1"/>
    <property type="molecule type" value="Genomic_DNA"/>
</dbReference>
<evidence type="ECO:0000256" key="2">
    <source>
        <dbReference type="ARBA" id="ARBA00022840"/>
    </source>
</evidence>
<dbReference type="Proteomes" id="UP000184207">
    <property type="component" value="Unassembled WGS sequence"/>
</dbReference>
<organism evidence="3 4">
    <name type="scientific">Fervidobacterium gondwanense DSM 13020</name>
    <dbReference type="NCBI Taxonomy" id="1121883"/>
    <lineage>
        <taxon>Bacteria</taxon>
        <taxon>Thermotogati</taxon>
        <taxon>Thermotogota</taxon>
        <taxon>Thermotogae</taxon>
        <taxon>Thermotogales</taxon>
        <taxon>Fervidobacteriaceae</taxon>
        <taxon>Fervidobacterium</taxon>
    </lineage>
</organism>
<dbReference type="PANTHER" id="PTHR43384:SF4">
    <property type="entry name" value="CELLULOSE BIOSYNTHESIS PROTEIN BCSQ-RELATED"/>
    <property type="match status" value="1"/>
</dbReference>
<reference evidence="4" key="1">
    <citation type="submission" date="2016-12" db="EMBL/GenBank/DDBJ databases">
        <authorList>
            <person name="Varghese N."/>
            <person name="Submissions S."/>
        </authorList>
    </citation>
    <scope>NUCLEOTIDE SEQUENCE [LARGE SCALE GENOMIC DNA]</scope>
    <source>
        <strain evidence="4">DSM 13020</strain>
    </source>
</reference>
<gene>
    <name evidence="3" type="ORF">SAMN02745226_00487</name>
</gene>
<sequence length="278" mass="30995">MQDQASSLKSSQIVSVISGKGGVGKTLVSTNMAAVIAESGRKVLLLDADVGFTNADILLGAYPKFTMKDFVNHKCSIEELVTPTKYGLDLMSLGGDVTDLLATNELVLKDFAVHFLKLLDHYDLVIMDMPPGFSNSYMPFLTLTDDFVIMTTPEPTSVVNTYTMIKLLSLKGINGENIHVVANMVQNSKDATKLMERLTEVVEKFAGNKVSSVTLMKEHPLVVKSIQDRELFVVRYRSIQPAFSIMRIASNLLKENINKKDENTLIQRFLNFFRGEYR</sequence>
<dbReference type="GO" id="GO:0051782">
    <property type="term" value="P:negative regulation of cell division"/>
    <property type="evidence" value="ECO:0007669"/>
    <property type="project" value="TreeGrafter"/>
</dbReference>
<dbReference type="GO" id="GO:0016887">
    <property type="term" value="F:ATP hydrolysis activity"/>
    <property type="evidence" value="ECO:0007669"/>
    <property type="project" value="TreeGrafter"/>
</dbReference>
<dbReference type="SUPFAM" id="SSF52540">
    <property type="entry name" value="P-loop containing nucleoside triphosphate hydrolases"/>
    <property type="match status" value="1"/>
</dbReference>
<dbReference type="STRING" id="1121883.SAMN02745226_00487"/>
<keyword evidence="3" id="KW-0282">Flagellum</keyword>
<dbReference type="PANTHER" id="PTHR43384">
    <property type="entry name" value="SEPTUM SITE-DETERMINING PROTEIN MIND HOMOLOG, CHLOROPLASTIC-RELATED"/>
    <property type="match status" value="1"/>
</dbReference>
<evidence type="ECO:0000313" key="4">
    <source>
        <dbReference type="Proteomes" id="UP000184207"/>
    </source>
</evidence>
<keyword evidence="3" id="KW-0969">Cilium</keyword>
<dbReference type="PIRSF" id="PIRSF003092">
    <property type="entry name" value="MinD"/>
    <property type="match status" value="1"/>
</dbReference>
<dbReference type="OrthoDB" id="9816297at2"/>
<protein>
    <submittedName>
        <fullName evidence="3">Flagellar biosynthesis protein FlhG</fullName>
    </submittedName>
</protein>